<reference evidence="2" key="1">
    <citation type="submission" date="2023-05" db="EMBL/GenBank/DDBJ databases">
        <authorList>
            <person name="Zhang X."/>
        </authorList>
    </citation>
    <scope>NUCLEOTIDE SEQUENCE</scope>
    <source>
        <strain evidence="2">YF14B1</strain>
    </source>
</reference>
<dbReference type="Pfam" id="PF03993">
    <property type="entry name" value="DUF349"/>
    <property type="match status" value="2"/>
</dbReference>
<accession>A0AAE3UCD9</accession>
<dbReference type="AlphaFoldDB" id="A0AAE3UCD9"/>
<dbReference type="EMBL" id="JASJOS010000019">
    <property type="protein sequence ID" value="MDJ1485388.1"/>
    <property type="molecule type" value="Genomic_DNA"/>
</dbReference>
<dbReference type="InterPro" id="IPR007139">
    <property type="entry name" value="DUF349"/>
</dbReference>
<gene>
    <name evidence="2" type="ORF">QNI16_33160</name>
</gene>
<evidence type="ECO:0000313" key="3">
    <source>
        <dbReference type="Proteomes" id="UP001241110"/>
    </source>
</evidence>
<dbReference type="Proteomes" id="UP001241110">
    <property type="component" value="Unassembled WGS sequence"/>
</dbReference>
<comment type="caution">
    <text evidence="2">The sequence shown here is derived from an EMBL/GenBank/DDBJ whole genome shotgun (WGS) entry which is preliminary data.</text>
</comment>
<dbReference type="RefSeq" id="WP_313987887.1">
    <property type="nucleotide sequence ID" value="NZ_JASJOS010000019.1"/>
</dbReference>
<sequence length="446" mass="52778">MNNVDWSDEYGYVSEGKVYLKGYFDFPDREIGEVRQSIEASVEYFRKRYEVAQQKVAELYTLVETAQNKGSYLMKLVHLRNYFADYDALGDFPALYKKLDVLEEDLRKNISVNRDRNLEIKQALLLEAEPHRLSEEWKEAADKLHEIKEKWIKTGAVAKELEEEIEGSFRKVLDDFFARRKDFFNQKMLEQKTRMDSYMEIIYQAERLKYSQDWDATVTAFKALQERWKNVGKLPPDKVTKLWKRFRKATDIFFERYNQAKGLPPRFTKRVDPKQAAQEKMTAEAESLFTQPDMNVAAERAKALLMEWKNLNVPSFKQDRALGERFRLACDKIFEMNYLMRVIKRKHFFFEKKSKEEQLTIKVATMSDLVRKDKQQLELQESEAAGGSVGQTSSYNRQGYGDDQNQDNKRPATNLNVQKRKIQVKENLLNQFKNELAEIRTNRPYR</sequence>
<evidence type="ECO:0000313" key="2">
    <source>
        <dbReference type="EMBL" id="MDJ1485388.1"/>
    </source>
</evidence>
<proteinExistence type="predicted"/>
<organism evidence="2 3">
    <name type="scientific">Xanthocytophaga flava</name>
    <dbReference type="NCBI Taxonomy" id="3048013"/>
    <lineage>
        <taxon>Bacteria</taxon>
        <taxon>Pseudomonadati</taxon>
        <taxon>Bacteroidota</taxon>
        <taxon>Cytophagia</taxon>
        <taxon>Cytophagales</taxon>
        <taxon>Rhodocytophagaceae</taxon>
        <taxon>Xanthocytophaga</taxon>
    </lineage>
</organism>
<protein>
    <submittedName>
        <fullName evidence="2">DUF349 domain-containing protein</fullName>
    </submittedName>
</protein>
<name>A0AAE3UCD9_9BACT</name>
<evidence type="ECO:0000256" key="1">
    <source>
        <dbReference type="SAM" id="MobiDB-lite"/>
    </source>
</evidence>
<feature type="region of interest" description="Disordered" evidence="1">
    <location>
        <begin position="380"/>
        <end position="419"/>
    </location>
</feature>